<dbReference type="RefSeq" id="WP_010571222.1">
    <property type="nucleotide sequence ID" value="NZ_AHMO02000008.1"/>
</dbReference>
<evidence type="ECO:0000256" key="7">
    <source>
        <dbReference type="ARBA" id="ARBA00023027"/>
    </source>
</evidence>
<comment type="catalytic activity">
    <reaction evidence="1 10">
        <text>UDP-alpha-D-glucose = UDP-alpha-D-galactose</text>
        <dbReference type="Rhea" id="RHEA:22168"/>
        <dbReference type="ChEBI" id="CHEBI:58885"/>
        <dbReference type="ChEBI" id="CHEBI:66914"/>
        <dbReference type="EC" id="5.1.3.2"/>
    </reaction>
</comment>
<keyword evidence="8 10" id="KW-0413">Isomerase</keyword>
<gene>
    <name evidence="12" type="primary">galE</name>
    <name evidence="12" type="ORF">LEP1GSC050_3056</name>
</gene>
<dbReference type="NCBIfam" id="TIGR01179">
    <property type="entry name" value="galE"/>
    <property type="match status" value="1"/>
</dbReference>
<dbReference type="Gene3D" id="3.90.25.10">
    <property type="entry name" value="UDP-galactose 4-epimerase, domain 1"/>
    <property type="match status" value="1"/>
</dbReference>
<dbReference type="SUPFAM" id="SSF51735">
    <property type="entry name" value="NAD(P)-binding Rossmann-fold domains"/>
    <property type="match status" value="1"/>
</dbReference>
<evidence type="ECO:0000256" key="6">
    <source>
        <dbReference type="ARBA" id="ARBA00018569"/>
    </source>
</evidence>
<comment type="caution">
    <text evidence="12">The sequence shown here is derived from an EMBL/GenBank/DDBJ whole genome shotgun (WGS) entry which is preliminary data.</text>
</comment>
<evidence type="ECO:0000256" key="10">
    <source>
        <dbReference type="RuleBase" id="RU366046"/>
    </source>
</evidence>
<dbReference type="EC" id="5.1.3.2" evidence="5 10"/>
<dbReference type="Gene3D" id="3.40.50.720">
    <property type="entry name" value="NAD(P)-binding Rossmann-like Domain"/>
    <property type="match status" value="1"/>
</dbReference>
<dbReference type="PANTHER" id="PTHR43725:SF53">
    <property type="entry name" value="UDP-ARABINOSE 4-EPIMERASE 1"/>
    <property type="match status" value="1"/>
</dbReference>
<evidence type="ECO:0000313" key="12">
    <source>
        <dbReference type="EMBL" id="EQA44892.1"/>
    </source>
</evidence>
<evidence type="ECO:0000313" key="13">
    <source>
        <dbReference type="Proteomes" id="UP000015454"/>
    </source>
</evidence>
<evidence type="ECO:0000256" key="5">
    <source>
        <dbReference type="ARBA" id="ARBA00013189"/>
    </source>
</evidence>
<evidence type="ECO:0000256" key="9">
    <source>
        <dbReference type="ARBA" id="ARBA00023277"/>
    </source>
</evidence>
<feature type="domain" description="NAD-dependent epimerase/dehydratase" evidence="11">
    <location>
        <begin position="3"/>
        <end position="251"/>
    </location>
</feature>
<dbReference type="InterPro" id="IPR036291">
    <property type="entry name" value="NAD(P)-bd_dom_sf"/>
</dbReference>
<keyword evidence="13" id="KW-1185">Reference proteome</keyword>
<evidence type="ECO:0000259" key="11">
    <source>
        <dbReference type="Pfam" id="PF01370"/>
    </source>
</evidence>
<organism evidence="12 13">
    <name type="scientific">Leptospira broomii serovar Hurstbridge str. 5399</name>
    <dbReference type="NCBI Taxonomy" id="1049789"/>
    <lineage>
        <taxon>Bacteria</taxon>
        <taxon>Pseudomonadati</taxon>
        <taxon>Spirochaetota</taxon>
        <taxon>Spirochaetia</taxon>
        <taxon>Leptospirales</taxon>
        <taxon>Leptospiraceae</taxon>
        <taxon>Leptospira</taxon>
    </lineage>
</organism>
<dbReference type="InterPro" id="IPR005886">
    <property type="entry name" value="UDP_G4E"/>
</dbReference>
<comment type="subunit">
    <text evidence="10">Homodimer.</text>
</comment>
<dbReference type="GO" id="GO:0003978">
    <property type="term" value="F:UDP-glucose 4-epimerase activity"/>
    <property type="evidence" value="ECO:0007669"/>
    <property type="project" value="UniProtKB-UniRule"/>
</dbReference>
<comment type="pathway">
    <text evidence="3 10">Carbohydrate metabolism; galactose metabolism.</text>
</comment>
<dbReference type="EMBL" id="AHMO02000008">
    <property type="protein sequence ID" value="EQA44892.1"/>
    <property type="molecule type" value="Genomic_DNA"/>
</dbReference>
<evidence type="ECO:0000256" key="2">
    <source>
        <dbReference type="ARBA" id="ARBA00001911"/>
    </source>
</evidence>
<dbReference type="CDD" id="cd05247">
    <property type="entry name" value="UDP_G4E_1_SDR_e"/>
    <property type="match status" value="1"/>
</dbReference>
<dbReference type="GO" id="GO:0033499">
    <property type="term" value="P:galactose catabolic process via UDP-galactose, Leloir pathway"/>
    <property type="evidence" value="ECO:0007669"/>
    <property type="project" value="TreeGrafter"/>
</dbReference>
<dbReference type="InterPro" id="IPR001509">
    <property type="entry name" value="Epimerase_deHydtase"/>
</dbReference>
<protein>
    <recommendedName>
        <fullName evidence="6 10">UDP-glucose 4-epimerase</fullName>
        <ecNumber evidence="5 10">5.1.3.2</ecNumber>
    </recommendedName>
</protein>
<keyword evidence="9 10" id="KW-0119">Carbohydrate metabolism</keyword>
<reference evidence="12" key="1">
    <citation type="submission" date="2013-05" db="EMBL/GenBank/DDBJ databases">
        <authorList>
            <person name="Harkins D.M."/>
            <person name="Durkin A.S."/>
            <person name="Brinkac L.M."/>
            <person name="Haft D.H."/>
            <person name="Selengut J.D."/>
            <person name="Sanka R."/>
            <person name="DePew J."/>
            <person name="Purushe J."/>
            <person name="Hartskeerl R.A."/>
            <person name="Ahmed A."/>
            <person name="van der Linden H."/>
            <person name="Goris M.G.A."/>
            <person name="Vinetz J.M."/>
            <person name="Sutton G.G."/>
            <person name="Nierman W.C."/>
            <person name="Fouts D.E."/>
        </authorList>
    </citation>
    <scope>NUCLEOTIDE SEQUENCE [LARGE SCALE GENOMIC DNA]</scope>
    <source>
        <strain evidence="12">5399</strain>
    </source>
</reference>
<accession>T0FBC9</accession>
<evidence type="ECO:0000256" key="3">
    <source>
        <dbReference type="ARBA" id="ARBA00004947"/>
    </source>
</evidence>
<sequence>MRVLVTGGAGYIGSHVVALLLEKNYEVLIVDNMEKGNEKNLFPKAEFLHGDIHDRKILEKAFSQKIEAVFHFAAWKAAGESMTDPNKYALNNIAGSIQLLTFMEEVGTKNFVFSSSAAVYGAPQYLPLDEYHPLQPENYYGYTKLAIEENLRWYDRLKGFKYAALRYFNAAGYDPQGRILGLEKTPANLLPIIMEAAVGMRSSMEVFGTDYDTPDGSCVRDYIHVSDLASAHVLSLEYLLREGKSLTVNLGTGLGHSVLEILKLAEEVIGKPIPYKISGRRAGDPAKLWAKAELAEELLGWKCVYSDPKVILETSWKVYKDLAIAQE</sequence>
<comment type="cofactor">
    <cofactor evidence="2 10">
        <name>NAD(+)</name>
        <dbReference type="ChEBI" id="CHEBI:57540"/>
    </cofactor>
</comment>
<dbReference type="UniPathway" id="UPA00214"/>
<proteinExistence type="inferred from homology"/>
<evidence type="ECO:0000256" key="8">
    <source>
        <dbReference type="ARBA" id="ARBA00023235"/>
    </source>
</evidence>
<comment type="similarity">
    <text evidence="4 10">Belongs to the NAD(P)-dependent epimerase/dehydratase family.</text>
</comment>
<evidence type="ECO:0000256" key="4">
    <source>
        <dbReference type="ARBA" id="ARBA00007637"/>
    </source>
</evidence>
<name>T0FBC9_9LEPT</name>
<dbReference type="STRING" id="1049789.LEP1GSC050_3056"/>
<dbReference type="OrthoDB" id="9801785at2"/>
<keyword evidence="7 10" id="KW-0520">NAD</keyword>
<dbReference type="AlphaFoldDB" id="T0FBC9"/>
<dbReference type="Proteomes" id="UP000015454">
    <property type="component" value="Unassembled WGS sequence"/>
</dbReference>
<evidence type="ECO:0000256" key="1">
    <source>
        <dbReference type="ARBA" id="ARBA00000083"/>
    </source>
</evidence>
<dbReference type="Pfam" id="PF01370">
    <property type="entry name" value="Epimerase"/>
    <property type="match status" value="1"/>
</dbReference>
<dbReference type="PANTHER" id="PTHR43725">
    <property type="entry name" value="UDP-GLUCOSE 4-EPIMERASE"/>
    <property type="match status" value="1"/>
</dbReference>